<dbReference type="Proteomes" id="UP000886520">
    <property type="component" value="Chromosome 15"/>
</dbReference>
<dbReference type="PANTHER" id="PTHR35124:SF1">
    <property type="entry name" value="CYTOCHROME P450 FAMILY PROTEIN"/>
    <property type="match status" value="1"/>
</dbReference>
<proteinExistence type="predicted"/>
<dbReference type="OrthoDB" id="10663775at2759"/>
<reference evidence="2" key="1">
    <citation type="submission" date="2021-01" db="EMBL/GenBank/DDBJ databases">
        <title>Adiantum capillus-veneris genome.</title>
        <authorList>
            <person name="Fang Y."/>
            <person name="Liao Q."/>
        </authorList>
    </citation>
    <scope>NUCLEOTIDE SEQUENCE</scope>
    <source>
        <strain evidence="2">H3</strain>
        <tissue evidence="2">Leaf</tissue>
    </source>
</reference>
<keyword evidence="1" id="KW-0812">Transmembrane</keyword>
<dbReference type="EMBL" id="JABFUD020000015">
    <property type="protein sequence ID" value="KAI5069221.1"/>
    <property type="molecule type" value="Genomic_DNA"/>
</dbReference>
<name>A0A9D4ZE18_ADICA</name>
<organism evidence="2 3">
    <name type="scientific">Adiantum capillus-veneris</name>
    <name type="common">Maidenhair fern</name>
    <dbReference type="NCBI Taxonomy" id="13818"/>
    <lineage>
        <taxon>Eukaryota</taxon>
        <taxon>Viridiplantae</taxon>
        <taxon>Streptophyta</taxon>
        <taxon>Embryophyta</taxon>
        <taxon>Tracheophyta</taxon>
        <taxon>Polypodiopsida</taxon>
        <taxon>Polypodiidae</taxon>
        <taxon>Polypodiales</taxon>
        <taxon>Pteridineae</taxon>
        <taxon>Pteridaceae</taxon>
        <taxon>Vittarioideae</taxon>
        <taxon>Adiantum</taxon>
    </lineage>
</organism>
<dbReference type="PANTHER" id="PTHR35124">
    <property type="entry name" value="CYTOCHROME P450 FAMILY PROTEIN"/>
    <property type="match status" value="1"/>
</dbReference>
<feature type="transmembrane region" description="Helical" evidence="1">
    <location>
        <begin position="23"/>
        <end position="46"/>
    </location>
</feature>
<dbReference type="AlphaFoldDB" id="A0A9D4ZE18"/>
<keyword evidence="3" id="KW-1185">Reference proteome</keyword>
<sequence length="177" mass="19059">MPIVSGTSYALCRIACSWRRKGLAIINAVMAAPPLILAALLLIVAAGSYELYSTVPFAVLLTTCKGLPSCSQQQPSMAQPCSKGTQFLELLRLNGSSACHHVRTHHALALGLPSEGKLLRLRTGHPFTFHLISVAKNGTQRCSGGDFYETQLAGTHWMSRPPVVDMGDGYGGCKERY</sequence>
<evidence type="ECO:0000313" key="3">
    <source>
        <dbReference type="Proteomes" id="UP000886520"/>
    </source>
</evidence>
<gene>
    <name evidence="2" type="ORF">GOP47_0015522</name>
</gene>
<evidence type="ECO:0000256" key="1">
    <source>
        <dbReference type="SAM" id="Phobius"/>
    </source>
</evidence>
<keyword evidence="1" id="KW-0472">Membrane</keyword>
<keyword evidence="1" id="KW-1133">Transmembrane helix</keyword>
<accession>A0A9D4ZE18</accession>
<comment type="caution">
    <text evidence="2">The sequence shown here is derived from an EMBL/GenBank/DDBJ whole genome shotgun (WGS) entry which is preliminary data.</text>
</comment>
<protein>
    <submittedName>
        <fullName evidence="2">Uncharacterized protein</fullName>
    </submittedName>
</protein>
<evidence type="ECO:0000313" key="2">
    <source>
        <dbReference type="EMBL" id="KAI5069221.1"/>
    </source>
</evidence>